<sequence length="419" mass="46382">MLDDIQKKYIKKESNFGAENYKPLPVVLSKAKGVWAWDVNDNKYLDMMSGYSAVSHGHAHPELLKVFHDQSSKLSLTSRAFYTDQLGPYLETLTSISGFEMALPMNSGAEAVETAIKSARRWAYRVKKVKPDKAEIIVAEGNFHGRTTTIISFSDEGNPKDDFGPLTPGFVTVKFGCAESIKEAINENTAAVLIEPIQGEAGIVVPPNDYLSKVREICSESNVLMILDEIQSGLGRTGKLFAFQHSCGSCDCKENFCKWRPDGLILGKALGGGFMPVSCFLSKKEVLELMNPGSHGSTFGGNPLASAIGKRSLELLFEEKLIENSRIMGDYFKQSLKNMNSKIIKEVRGKGLWLGVEIDKNYISGKDLSLMCLEHGILCKETHETTIRYAPPLTITEEELNWGIDKIRTVLKKIERVAA</sequence>
<dbReference type="CDD" id="cd00610">
    <property type="entry name" value="OAT_like"/>
    <property type="match status" value="1"/>
</dbReference>
<name>A0A520MXC7_9GAMM</name>
<evidence type="ECO:0000256" key="1">
    <source>
        <dbReference type="ARBA" id="ARBA00001933"/>
    </source>
</evidence>
<gene>
    <name evidence="9" type="primary">rocD</name>
    <name evidence="9" type="ORF">EVA92_04390</name>
</gene>
<dbReference type="PANTHER" id="PTHR11986">
    <property type="entry name" value="AMINOTRANSFERASE CLASS III"/>
    <property type="match status" value="1"/>
</dbReference>
<evidence type="ECO:0000313" key="9">
    <source>
        <dbReference type="EMBL" id="RZO25839.1"/>
    </source>
</evidence>
<protein>
    <recommendedName>
        <fullName evidence="3">ornithine aminotransferase</fullName>
        <ecNumber evidence="3">2.6.1.13</ecNumber>
    </recommendedName>
    <alternativeName>
        <fullName evidence="7">Ornithine--oxo-acid aminotransferase</fullName>
    </alternativeName>
</protein>
<comment type="similarity">
    <text evidence="8">Belongs to the class-III pyridoxal-phosphate-dependent aminotransferase family.</text>
</comment>
<dbReference type="InterPro" id="IPR015422">
    <property type="entry name" value="PyrdxlP-dep_Trfase_small"/>
</dbReference>
<dbReference type="SUPFAM" id="SSF53383">
    <property type="entry name" value="PLP-dependent transferases"/>
    <property type="match status" value="1"/>
</dbReference>
<dbReference type="PANTHER" id="PTHR11986:SF18">
    <property type="entry name" value="ORNITHINE AMINOTRANSFERASE, MITOCHONDRIAL"/>
    <property type="match status" value="1"/>
</dbReference>
<dbReference type="InterPro" id="IPR015424">
    <property type="entry name" value="PyrdxlP-dep_Trfase"/>
</dbReference>
<dbReference type="GO" id="GO:0004587">
    <property type="term" value="F:ornithine aminotransferase activity"/>
    <property type="evidence" value="ECO:0007669"/>
    <property type="project" value="UniProtKB-EC"/>
</dbReference>
<evidence type="ECO:0000313" key="10">
    <source>
        <dbReference type="Proteomes" id="UP000315825"/>
    </source>
</evidence>
<dbReference type="GO" id="GO:0030170">
    <property type="term" value="F:pyridoxal phosphate binding"/>
    <property type="evidence" value="ECO:0007669"/>
    <property type="project" value="InterPro"/>
</dbReference>
<dbReference type="InterPro" id="IPR005814">
    <property type="entry name" value="Aminotrans_3"/>
</dbReference>
<dbReference type="Gene3D" id="3.40.640.10">
    <property type="entry name" value="Type I PLP-dependent aspartate aminotransferase-like (Major domain)"/>
    <property type="match status" value="1"/>
</dbReference>
<dbReference type="FunFam" id="3.40.640.10:FF:000011">
    <property type="entry name" value="Ornithine aminotransferase"/>
    <property type="match status" value="1"/>
</dbReference>
<dbReference type="AlphaFoldDB" id="A0A520MXC7"/>
<proteinExistence type="inferred from homology"/>
<organism evidence="9 10">
    <name type="scientific">SAR86 cluster bacterium</name>
    <dbReference type="NCBI Taxonomy" id="2030880"/>
    <lineage>
        <taxon>Bacteria</taxon>
        <taxon>Pseudomonadati</taxon>
        <taxon>Pseudomonadota</taxon>
        <taxon>Gammaproteobacteria</taxon>
        <taxon>SAR86 cluster</taxon>
    </lineage>
</organism>
<comment type="caution">
    <text evidence="9">The sequence shown here is derived from an EMBL/GenBank/DDBJ whole genome shotgun (WGS) entry which is preliminary data.</text>
</comment>
<evidence type="ECO:0000256" key="3">
    <source>
        <dbReference type="ARBA" id="ARBA00012924"/>
    </source>
</evidence>
<evidence type="ECO:0000256" key="2">
    <source>
        <dbReference type="ARBA" id="ARBA00004998"/>
    </source>
</evidence>
<dbReference type="InterPro" id="IPR050103">
    <property type="entry name" value="Class-III_PLP-dep_AT"/>
</dbReference>
<dbReference type="Pfam" id="PF00202">
    <property type="entry name" value="Aminotran_3"/>
    <property type="match status" value="1"/>
</dbReference>
<comment type="cofactor">
    <cofactor evidence="1">
        <name>pyridoxal 5'-phosphate</name>
        <dbReference type="ChEBI" id="CHEBI:597326"/>
    </cofactor>
</comment>
<comment type="pathway">
    <text evidence="2">Amino-acid biosynthesis; L-proline biosynthesis; L-glutamate 5-semialdehyde from L-ornithine: step 1/1.</text>
</comment>
<accession>A0A520MXC7</accession>
<dbReference type="Proteomes" id="UP000315825">
    <property type="component" value="Unassembled WGS sequence"/>
</dbReference>
<dbReference type="GO" id="GO:0055129">
    <property type="term" value="P:L-proline biosynthetic process"/>
    <property type="evidence" value="ECO:0007669"/>
    <property type="project" value="UniProtKB-UniPathway"/>
</dbReference>
<keyword evidence="5 9" id="KW-0808">Transferase</keyword>
<keyword evidence="4 9" id="KW-0032">Aminotransferase</keyword>
<evidence type="ECO:0000256" key="6">
    <source>
        <dbReference type="ARBA" id="ARBA00022898"/>
    </source>
</evidence>
<dbReference type="PIRSF" id="PIRSF000521">
    <property type="entry name" value="Transaminase_4ab_Lys_Orn"/>
    <property type="match status" value="1"/>
</dbReference>
<evidence type="ECO:0000256" key="7">
    <source>
        <dbReference type="ARBA" id="ARBA00030587"/>
    </source>
</evidence>
<reference evidence="9 10" key="1">
    <citation type="submission" date="2019-02" db="EMBL/GenBank/DDBJ databases">
        <title>Prokaryotic population dynamics and viral predation in marine succession experiment using metagenomics: the confinement effect.</title>
        <authorList>
            <person name="Haro-Moreno J.M."/>
            <person name="Rodriguez-Valera F."/>
            <person name="Lopez-Perez M."/>
        </authorList>
    </citation>
    <scope>NUCLEOTIDE SEQUENCE [LARGE SCALE GENOMIC DNA]</scope>
    <source>
        <strain evidence="9">MED-G159</strain>
    </source>
</reference>
<dbReference type="InterPro" id="IPR015421">
    <property type="entry name" value="PyrdxlP-dep_Trfase_major"/>
</dbReference>
<dbReference type="InterPro" id="IPR010164">
    <property type="entry name" value="Orn_aminotrans"/>
</dbReference>
<dbReference type="UniPathway" id="UPA00098">
    <property type="reaction ID" value="UER00358"/>
</dbReference>
<dbReference type="NCBIfam" id="TIGR01885">
    <property type="entry name" value="Orn_aminotrans"/>
    <property type="match status" value="1"/>
</dbReference>
<keyword evidence="6 8" id="KW-0663">Pyridoxal phosphate</keyword>
<dbReference type="EC" id="2.6.1.13" evidence="3"/>
<evidence type="ECO:0000256" key="5">
    <source>
        <dbReference type="ARBA" id="ARBA00022679"/>
    </source>
</evidence>
<evidence type="ECO:0000256" key="8">
    <source>
        <dbReference type="RuleBase" id="RU003560"/>
    </source>
</evidence>
<dbReference type="EMBL" id="SHBE01000009">
    <property type="protein sequence ID" value="RZO25839.1"/>
    <property type="molecule type" value="Genomic_DNA"/>
</dbReference>
<dbReference type="GO" id="GO:0042802">
    <property type="term" value="F:identical protein binding"/>
    <property type="evidence" value="ECO:0007669"/>
    <property type="project" value="TreeGrafter"/>
</dbReference>
<dbReference type="Gene3D" id="3.90.1150.10">
    <property type="entry name" value="Aspartate Aminotransferase, domain 1"/>
    <property type="match status" value="1"/>
</dbReference>
<evidence type="ECO:0000256" key="4">
    <source>
        <dbReference type="ARBA" id="ARBA00022576"/>
    </source>
</evidence>